<dbReference type="RefSeq" id="WP_069716074.1">
    <property type="nucleotide sequence ID" value="NZ_MJEH01000007.1"/>
</dbReference>
<evidence type="ECO:0000313" key="2">
    <source>
        <dbReference type="EMBL" id="OEH93930.1"/>
    </source>
</evidence>
<dbReference type="Proteomes" id="UP000095209">
    <property type="component" value="Unassembled WGS sequence"/>
</dbReference>
<protein>
    <submittedName>
        <fullName evidence="2">Methylthioribose kinase</fullName>
    </submittedName>
</protein>
<name>A0A1E5LIL9_9BACI</name>
<keyword evidence="3" id="KW-1185">Reference proteome</keyword>
<comment type="caution">
    <text evidence="2">The sequence shown here is derived from an EMBL/GenBank/DDBJ whole genome shotgun (WGS) entry which is preliminary data.</text>
</comment>
<dbReference type="STRING" id="1305675.BFG57_10705"/>
<keyword evidence="2" id="KW-0418">Kinase</keyword>
<organism evidence="2 3">
    <name type="scientific">Bacillus solimangrovi</name>
    <dbReference type="NCBI Taxonomy" id="1305675"/>
    <lineage>
        <taxon>Bacteria</taxon>
        <taxon>Bacillati</taxon>
        <taxon>Bacillota</taxon>
        <taxon>Bacilli</taxon>
        <taxon>Bacillales</taxon>
        <taxon>Bacillaceae</taxon>
        <taxon>Bacillus</taxon>
    </lineage>
</organism>
<dbReference type="GO" id="GO:0016301">
    <property type="term" value="F:kinase activity"/>
    <property type="evidence" value="ECO:0007669"/>
    <property type="project" value="UniProtKB-KW"/>
</dbReference>
<accession>A0A1E5LIL9</accession>
<keyword evidence="2" id="KW-0808">Transferase</keyword>
<proteinExistence type="predicted"/>
<dbReference type="AlphaFoldDB" id="A0A1E5LIL9"/>
<feature type="domain" description="DUF7147" evidence="1">
    <location>
        <begin position="1"/>
        <end position="125"/>
    </location>
</feature>
<dbReference type="Pfam" id="PF23648">
    <property type="entry name" value="DUF7147"/>
    <property type="match status" value="1"/>
</dbReference>
<dbReference type="OrthoDB" id="2427086at2"/>
<sequence>MIQRFIELGEGYSDLYELIEIAQNNQHRLVHMMAFYTKINERDVASLAVVLQPTNPGNFQPIYICREGIPNPHVTANQRFNLFKEAATKLEKTLIEFDVKPSTTFGEKELYYQHLIGILRMNHFIPPMQ</sequence>
<evidence type="ECO:0000313" key="3">
    <source>
        <dbReference type="Proteomes" id="UP000095209"/>
    </source>
</evidence>
<gene>
    <name evidence="2" type="ORF">BFG57_10705</name>
</gene>
<dbReference type="InterPro" id="IPR055571">
    <property type="entry name" value="DUF7147"/>
</dbReference>
<evidence type="ECO:0000259" key="1">
    <source>
        <dbReference type="Pfam" id="PF23648"/>
    </source>
</evidence>
<dbReference type="EMBL" id="MJEH01000007">
    <property type="protein sequence ID" value="OEH93930.1"/>
    <property type="molecule type" value="Genomic_DNA"/>
</dbReference>
<reference evidence="2 3" key="1">
    <citation type="submission" date="2016-08" db="EMBL/GenBank/DDBJ databases">
        <title>Genome of Bacillus solimangrovi GH2-4.</title>
        <authorList>
            <person name="Lim S."/>
            <person name="Kim B.-C."/>
        </authorList>
    </citation>
    <scope>NUCLEOTIDE SEQUENCE [LARGE SCALE GENOMIC DNA]</scope>
    <source>
        <strain evidence="2 3">GH2-4</strain>
    </source>
</reference>